<dbReference type="EMBL" id="JAQNDK010000004">
    <property type="protein sequence ID" value="MDC0682912.1"/>
    <property type="molecule type" value="Genomic_DNA"/>
</dbReference>
<feature type="transmembrane region" description="Helical" evidence="1">
    <location>
        <begin position="62"/>
        <end position="87"/>
    </location>
</feature>
<accession>A0ABT5CCQ9</accession>
<name>A0ABT5CCQ9_9BACT</name>
<evidence type="ECO:0000256" key="1">
    <source>
        <dbReference type="SAM" id="Phobius"/>
    </source>
</evidence>
<keyword evidence="1" id="KW-1133">Transmembrane helix</keyword>
<sequence>MNLDASAIVLRPRPLSEILDLACRLCMSIAFGLYARLSAILFLPMLAGCLALRYAAGWSWPAVWGAAIALGGVAQGVFTVAVGRLLFSEELGAGQVLRLFGKRLASYLWMLFLSRLLLIAAALPLLLGLPLAWPRLVFVHEASLLEAARAGDAIQRSSRFVAGRVAAVLGALIALLLAQAGIALVLELLGQSIVDAILQLGQPFGALLDDGGSPFALAGFFAGIPYVATARFLHYIDARTRADGWDIQLRFLAIAAREGERRAAA</sequence>
<comment type="caution">
    <text evidence="2">The sequence shown here is derived from an EMBL/GenBank/DDBJ whole genome shotgun (WGS) entry which is preliminary data.</text>
</comment>
<reference evidence="2 3" key="1">
    <citation type="submission" date="2023-01" db="EMBL/GenBank/DDBJ databases">
        <title>Minimal conservation of predation-associated metabolite biosynthetic gene clusters underscores biosynthetic potential of Myxococcota including descriptions for ten novel species: Archangium lansinium sp. nov., Myxococcus landrumus sp. nov., Nannocystis bai.</title>
        <authorList>
            <person name="Ahearne A."/>
            <person name="Stevens C."/>
            <person name="Dowd S."/>
        </authorList>
    </citation>
    <scope>NUCLEOTIDE SEQUENCE [LARGE SCALE GENOMIC DNA]</scope>
    <source>
        <strain evidence="2 3">WIWO2</strain>
    </source>
</reference>
<evidence type="ECO:0000313" key="2">
    <source>
        <dbReference type="EMBL" id="MDC0682912.1"/>
    </source>
</evidence>
<proteinExistence type="predicted"/>
<keyword evidence="3" id="KW-1185">Reference proteome</keyword>
<evidence type="ECO:0008006" key="4">
    <source>
        <dbReference type="Google" id="ProtNLM"/>
    </source>
</evidence>
<feature type="transmembrane region" description="Helical" evidence="1">
    <location>
        <begin position="108"/>
        <end position="133"/>
    </location>
</feature>
<evidence type="ECO:0000313" key="3">
    <source>
        <dbReference type="Proteomes" id="UP001217485"/>
    </source>
</evidence>
<keyword evidence="1" id="KW-0472">Membrane</keyword>
<protein>
    <recommendedName>
        <fullName evidence="4">Glycerophosphoryl diester phosphodiesterase membrane domain-containing protein</fullName>
    </recommendedName>
</protein>
<organism evidence="2 3">
    <name type="scientific">Sorangium atrum</name>
    <dbReference type="NCBI Taxonomy" id="2995308"/>
    <lineage>
        <taxon>Bacteria</taxon>
        <taxon>Pseudomonadati</taxon>
        <taxon>Myxococcota</taxon>
        <taxon>Polyangia</taxon>
        <taxon>Polyangiales</taxon>
        <taxon>Polyangiaceae</taxon>
        <taxon>Sorangium</taxon>
    </lineage>
</organism>
<keyword evidence="1" id="KW-0812">Transmembrane</keyword>
<feature type="transmembrane region" description="Helical" evidence="1">
    <location>
        <begin position="165"/>
        <end position="189"/>
    </location>
</feature>
<feature type="transmembrane region" description="Helical" evidence="1">
    <location>
        <begin position="33"/>
        <end position="56"/>
    </location>
</feature>
<dbReference type="Proteomes" id="UP001217485">
    <property type="component" value="Unassembled WGS sequence"/>
</dbReference>
<gene>
    <name evidence="2" type="ORF">POL72_34615</name>
</gene>
<dbReference type="RefSeq" id="WP_272101062.1">
    <property type="nucleotide sequence ID" value="NZ_JAQNDK010000004.1"/>
</dbReference>